<reference evidence="1 2" key="1">
    <citation type="submission" date="2024-09" db="EMBL/GenBank/DDBJ databases">
        <authorList>
            <person name="Lee S.D."/>
        </authorList>
    </citation>
    <scope>NUCLEOTIDE SEQUENCE [LARGE SCALE GENOMIC DNA]</scope>
    <source>
        <strain evidence="1 2">N8-3</strain>
    </source>
</reference>
<dbReference type="RefSeq" id="WP_380533583.1">
    <property type="nucleotide sequence ID" value="NZ_JBHFAB010000004.1"/>
</dbReference>
<sequence>MIEIPPPEGATKAGYCGGCDRWTPNARVVAEIHGDTGCGGTVLRCTDCDTKAKARLAK</sequence>
<dbReference type="Proteomes" id="UP001592531">
    <property type="component" value="Unassembled WGS sequence"/>
</dbReference>
<organism evidence="1 2">
    <name type="scientific">Streptacidiphilus cavernicola</name>
    <dbReference type="NCBI Taxonomy" id="3342716"/>
    <lineage>
        <taxon>Bacteria</taxon>
        <taxon>Bacillati</taxon>
        <taxon>Actinomycetota</taxon>
        <taxon>Actinomycetes</taxon>
        <taxon>Kitasatosporales</taxon>
        <taxon>Streptomycetaceae</taxon>
        <taxon>Streptacidiphilus</taxon>
    </lineage>
</organism>
<name>A0ABV6VRK6_9ACTN</name>
<evidence type="ECO:0000313" key="1">
    <source>
        <dbReference type="EMBL" id="MFC1416389.1"/>
    </source>
</evidence>
<comment type="caution">
    <text evidence="1">The sequence shown here is derived from an EMBL/GenBank/DDBJ whole genome shotgun (WGS) entry which is preliminary data.</text>
</comment>
<keyword evidence="2" id="KW-1185">Reference proteome</keyword>
<accession>A0ABV6VRK6</accession>
<dbReference type="EMBL" id="JBHFAB010000004">
    <property type="protein sequence ID" value="MFC1416389.1"/>
    <property type="molecule type" value="Genomic_DNA"/>
</dbReference>
<proteinExistence type="predicted"/>
<protein>
    <submittedName>
        <fullName evidence="1">Uncharacterized protein</fullName>
    </submittedName>
</protein>
<gene>
    <name evidence="1" type="ORF">ACEZDE_06995</name>
</gene>
<evidence type="ECO:0000313" key="2">
    <source>
        <dbReference type="Proteomes" id="UP001592531"/>
    </source>
</evidence>